<name>A0A6M6E7B2_PRIMG</name>
<dbReference type="Proteomes" id="UP000501076">
    <property type="component" value="Plasmid pFDU301A"/>
</dbReference>
<keyword evidence="2" id="KW-0614">Plasmid</keyword>
<reference evidence="2 3" key="1">
    <citation type="submission" date="2019-10" db="EMBL/GenBank/DDBJ databases">
        <title>Complete genome sequences for adaption low water activity.</title>
        <authorList>
            <person name="Zhao L."/>
            <person name="Zhong J."/>
        </authorList>
    </citation>
    <scope>NUCLEOTIDE SEQUENCE [LARGE SCALE GENOMIC DNA]</scope>
    <source>
        <strain evidence="2 3">FDU301</strain>
        <plasmid evidence="3">pfdu301a</plasmid>
    </source>
</reference>
<dbReference type="PROSITE" id="PS51257">
    <property type="entry name" value="PROKAR_LIPOPROTEIN"/>
    <property type="match status" value="1"/>
</dbReference>
<protein>
    <recommendedName>
        <fullName evidence="4">Lipoprotein</fullName>
    </recommendedName>
</protein>
<dbReference type="AlphaFoldDB" id="A0A6M6E7B2"/>
<keyword evidence="1" id="KW-0732">Signal</keyword>
<evidence type="ECO:0000313" key="2">
    <source>
        <dbReference type="EMBL" id="QJX80418.1"/>
    </source>
</evidence>
<gene>
    <name evidence="2" type="ORF">FDZ14_30490</name>
</gene>
<evidence type="ECO:0008006" key="4">
    <source>
        <dbReference type="Google" id="ProtNLM"/>
    </source>
</evidence>
<feature type="chain" id="PRO_5039445138" description="Lipoprotein" evidence="1">
    <location>
        <begin position="21"/>
        <end position="200"/>
    </location>
</feature>
<evidence type="ECO:0000256" key="1">
    <source>
        <dbReference type="SAM" id="SignalP"/>
    </source>
</evidence>
<proteinExistence type="predicted"/>
<feature type="signal peptide" evidence="1">
    <location>
        <begin position="1"/>
        <end position="20"/>
    </location>
</feature>
<sequence length="200" mass="22102">MKKIPLILGLVLILALSACSSSTSKPEKEPKKENYTFKVEEATAIITNDKSLVGSDAIETKDGMKVEVVPTSLHYEFKLERNGSSKLFKNTTDKMELKIVPDQELINASKKAVGFNLFNTDDSDLYGSGQGISDFNSEGKGILDFTYILGADVNSEEIPKLPNKDKLNELKENALKGTLIVLKNDQEIARFDLKSINKID</sequence>
<accession>A0A6M6E7B2</accession>
<evidence type="ECO:0000313" key="3">
    <source>
        <dbReference type="Proteomes" id="UP000501076"/>
    </source>
</evidence>
<organism evidence="2 3">
    <name type="scientific">Priestia megaterium</name>
    <name type="common">Bacillus megaterium</name>
    <dbReference type="NCBI Taxonomy" id="1404"/>
    <lineage>
        <taxon>Bacteria</taxon>
        <taxon>Bacillati</taxon>
        <taxon>Bacillota</taxon>
        <taxon>Bacilli</taxon>
        <taxon>Bacillales</taxon>
        <taxon>Bacillaceae</taxon>
        <taxon>Priestia</taxon>
    </lineage>
</organism>
<dbReference type="EMBL" id="CP045273">
    <property type="protein sequence ID" value="QJX80418.1"/>
    <property type="molecule type" value="Genomic_DNA"/>
</dbReference>
<dbReference type="RefSeq" id="WP_171778407.1">
    <property type="nucleotide sequence ID" value="NZ_CP045273.1"/>
</dbReference>
<geneLocation type="plasmid" evidence="3">
    <name>pfdu301a</name>
</geneLocation>